<dbReference type="RefSeq" id="WP_182167661.1">
    <property type="nucleotide sequence ID" value="NZ_JACEZT010000033.1"/>
</dbReference>
<evidence type="ECO:0000313" key="2">
    <source>
        <dbReference type="Proteomes" id="UP000534388"/>
    </source>
</evidence>
<evidence type="ECO:0000313" key="1">
    <source>
        <dbReference type="EMBL" id="MBA5640332.1"/>
    </source>
</evidence>
<organism evidence="1 2">
    <name type="scientific">Rugamonas brunnea</name>
    <dbReference type="NCBI Taxonomy" id="2758569"/>
    <lineage>
        <taxon>Bacteria</taxon>
        <taxon>Pseudomonadati</taxon>
        <taxon>Pseudomonadota</taxon>
        <taxon>Betaproteobacteria</taxon>
        <taxon>Burkholderiales</taxon>
        <taxon>Oxalobacteraceae</taxon>
        <taxon>Telluria group</taxon>
        <taxon>Rugamonas</taxon>
    </lineage>
</organism>
<gene>
    <name evidence="1" type="ORF">H3H37_25050</name>
</gene>
<proteinExistence type="predicted"/>
<dbReference type="AlphaFoldDB" id="A0A7W2IER2"/>
<evidence type="ECO:0008006" key="3">
    <source>
        <dbReference type="Google" id="ProtNLM"/>
    </source>
</evidence>
<reference evidence="1 2" key="1">
    <citation type="submission" date="2020-07" db="EMBL/GenBank/DDBJ databases">
        <title>Novel species isolated from subtropical streams in China.</title>
        <authorList>
            <person name="Lu H."/>
        </authorList>
    </citation>
    <scope>NUCLEOTIDE SEQUENCE [LARGE SCALE GENOMIC DNA]</scope>
    <source>
        <strain evidence="1 2">LX20W</strain>
    </source>
</reference>
<accession>A0A7W2IER2</accession>
<name>A0A7W2IER2_9BURK</name>
<keyword evidence="2" id="KW-1185">Reference proteome</keyword>
<sequence length="211" mass="22916">MSYDPNDGAMDDMYERISDELYPEHKSQAIGEFTAERLCSFYVDNPGVMRPAVEALLEAQRLADDGHFAAAVVFAVSSTELLLKAAILTPVVHGLVHIESLADVVVENTLSGPGYTRYAKLLARLFTEFVGIDIRSLRRPESAAKLLAECDTQRGLRNRIVHSGASASEAQARTGVDIATAVLNLIVDPMLHRLGLTVVDGGQILLRQLGN</sequence>
<comment type="caution">
    <text evidence="1">The sequence shown here is derived from an EMBL/GenBank/DDBJ whole genome shotgun (WGS) entry which is preliminary data.</text>
</comment>
<dbReference type="EMBL" id="JACEZT010000033">
    <property type="protein sequence ID" value="MBA5640332.1"/>
    <property type="molecule type" value="Genomic_DNA"/>
</dbReference>
<protein>
    <recommendedName>
        <fullName evidence="3">RiboL-PSP-HEPN domain-containing protein</fullName>
    </recommendedName>
</protein>
<dbReference type="Proteomes" id="UP000534388">
    <property type="component" value="Unassembled WGS sequence"/>
</dbReference>